<evidence type="ECO:0000256" key="1">
    <source>
        <dbReference type="SAM" id="MobiDB-lite"/>
    </source>
</evidence>
<reference evidence="2 3" key="1">
    <citation type="submission" date="2019-05" db="EMBL/GenBank/DDBJ databases">
        <title>Emergence of the Ug99 lineage of the wheat stem rust pathogen through somatic hybridization.</title>
        <authorList>
            <person name="Li F."/>
            <person name="Upadhyaya N.M."/>
            <person name="Sperschneider J."/>
            <person name="Matny O."/>
            <person name="Nguyen-Phuc H."/>
            <person name="Mago R."/>
            <person name="Raley C."/>
            <person name="Miller M.E."/>
            <person name="Silverstein K.A.T."/>
            <person name="Henningsen E."/>
            <person name="Hirsch C.D."/>
            <person name="Visser B."/>
            <person name="Pretorius Z.A."/>
            <person name="Steffenson B.J."/>
            <person name="Schwessinger B."/>
            <person name="Dodds P.N."/>
            <person name="Figueroa M."/>
        </authorList>
    </citation>
    <scope>NUCLEOTIDE SEQUENCE [LARGE SCALE GENOMIC DNA]</scope>
    <source>
        <strain evidence="2">21-0</strain>
    </source>
</reference>
<evidence type="ECO:0000313" key="2">
    <source>
        <dbReference type="EMBL" id="KAA1111660.1"/>
    </source>
</evidence>
<dbReference type="AlphaFoldDB" id="A0A5B0QEK7"/>
<feature type="compositionally biased region" description="Polar residues" evidence="1">
    <location>
        <begin position="332"/>
        <end position="356"/>
    </location>
</feature>
<comment type="caution">
    <text evidence="2">The sequence shown here is derived from an EMBL/GenBank/DDBJ whole genome shotgun (WGS) entry which is preliminary data.</text>
</comment>
<protein>
    <submittedName>
        <fullName evidence="2">Uncharacterized protein</fullName>
    </submittedName>
</protein>
<sequence length="581" mass="61756">MSHFEQRIRYLEDIVDILIIRTGPSSCSLKSSAPLTGSFQYSIKRGLEPGLPNKTATSLATAWQIGRPVRQKPLGSPLRWQTSGSTVKPPNRRTRPLILCHSSLAPASSLSPGTLPTRSLTTPTLSVSPTDTPIPANKPTNETSAKLLNPQTQIQPPTTQSLYLNSSELSSPASPLTRSPMALIPNPNFNSDDGLASLPLSAPISLAPSASPLLLASFPPRSTTPSVNSSAHVAGTTGQTFANKITSAIPSSGLQRKGPRLQSRSLDQRRGPPFRSHPSDRLPFSAIVSADPSIAAIVAESHDTVSTLSFVDTPADSTNFDAPHHPLPDPTPSTNASTFSIPNNHHLTATSTTDNATIPTLPPPHTSTPPTTPMPESLDQGPANNTAETPCLLYSPPPVDVTLPPSFTACPLNLEEAAIGSLTVENDDSNSTDAQLAPEYSRTTLEYYNDIDNYLKLSGVNETKKKKKTTNSGSNSSTTSSDQPSDTLNTPEHLLPSLPVDVPAAAIGALTVMDDEALATLKRQDDPRYRPIEDSERGDSEIFLSCLDTLVLESSPWTLLSAFSSTFPTDSEGLDGVLTAY</sequence>
<feature type="compositionally biased region" description="Pro residues" evidence="1">
    <location>
        <begin position="360"/>
        <end position="373"/>
    </location>
</feature>
<gene>
    <name evidence="2" type="ORF">PGT21_007614</name>
</gene>
<name>A0A5B0QEK7_PUCGR</name>
<feature type="region of interest" description="Disordered" evidence="1">
    <location>
        <begin position="317"/>
        <end position="381"/>
    </location>
</feature>
<feature type="compositionally biased region" description="Polar residues" evidence="1">
    <location>
        <begin position="79"/>
        <end position="88"/>
    </location>
</feature>
<keyword evidence="3" id="KW-1185">Reference proteome</keyword>
<feature type="region of interest" description="Disordered" evidence="1">
    <location>
        <begin position="463"/>
        <end position="496"/>
    </location>
</feature>
<dbReference type="Proteomes" id="UP000324748">
    <property type="component" value="Unassembled WGS sequence"/>
</dbReference>
<feature type="compositionally biased region" description="Low complexity" evidence="1">
    <location>
        <begin position="470"/>
        <end position="481"/>
    </location>
</feature>
<feature type="region of interest" description="Disordered" evidence="1">
    <location>
        <begin position="108"/>
        <end position="143"/>
    </location>
</feature>
<organism evidence="2 3">
    <name type="scientific">Puccinia graminis f. sp. tritici</name>
    <dbReference type="NCBI Taxonomy" id="56615"/>
    <lineage>
        <taxon>Eukaryota</taxon>
        <taxon>Fungi</taxon>
        <taxon>Dikarya</taxon>
        <taxon>Basidiomycota</taxon>
        <taxon>Pucciniomycotina</taxon>
        <taxon>Pucciniomycetes</taxon>
        <taxon>Pucciniales</taxon>
        <taxon>Pucciniaceae</taxon>
        <taxon>Puccinia</taxon>
    </lineage>
</organism>
<dbReference type="EMBL" id="VSWC01000016">
    <property type="protein sequence ID" value="KAA1111660.1"/>
    <property type="molecule type" value="Genomic_DNA"/>
</dbReference>
<proteinExistence type="predicted"/>
<evidence type="ECO:0000313" key="3">
    <source>
        <dbReference type="Proteomes" id="UP000324748"/>
    </source>
</evidence>
<dbReference type="OrthoDB" id="10282774at2759"/>
<feature type="region of interest" description="Disordered" evidence="1">
    <location>
        <begin position="73"/>
        <end position="93"/>
    </location>
</feature>
<accession>A0A5B0QEK7</accession>
<feature type="compositionally biased region" description="Low complexity" evidence="1">
    <location>
        <begin position="108"/>
        <end position="133"/>
    </location>
</feature>
<feature type="region of interest" description="Disordered" evidence="1">
    <location>
        <begin position="247"/>
        <end position="282"/>
    </location>
</feature>